<protein>
    <submittedName>
        <fullName evidence="2">Uncharacterized protein</fullName>
    </submittedName>
</protein>
<organism evidence="2 3">
    <name type="scientific">Brassica cretica</name>
    <name type="common">Mustard</name>
    <dbReference type="NCBI Taxonomy" id="69181"/>
    <lineage>
        <taxon>Eukaryota</taxon>
        <taxon>Viridiplantae</taxon>
        <taxon>Streptophyta</taxon>
        <taxon>Embryophyta</taxon>
        <taxon>Tracheophyta</taxon>
        <taxon>Spermatophyta</taxon>
        <taxon>Magnoliopsida</taxon>
        <taxon>eudicotyledons</taxon>
        <taxon>Gunneridae</taxon>
        <taxon>Pentapetalae</taxon>
        <taxon>rosids</taxon>
        <taxon>malvids</taxon>
        <taxon>Brassicales</taxon>
        <taxon>Brassicaceae</taxon>
        <taxon>Brassiceae</taxon>
        <taxon>Brassica</taxon>
    </lineage>
</organism>
<gene>
    <name evidence="2" type="ORF">F2Q69_00021775</name>
</gene>
<sequence>MSRRFQKYRTFLLIHHEHLFDNECQASQSILEALSGSEIAGNTFPPSMEPGFNSFTCGGCHDDNVFGCCKVMCSDGGHRFNRLSLVPSFGREIMKLINVPTAHVAQLMGSNDYPDEDMLGAVRKSHQPTPMLKKSFPDNTTCRDDDPAIGETLVDPSAQPSQTDAIGSFDDETSVSKKVPISKKARHT</sequence>
<name>A0A8S9QDE2_BRACR</name>
<evidence type="ECO:0000256" key="1">
    <source>
        <dbReference type="SAM" id="MobiDB-lite"/>
    </source>
</evidence>
<evidence type="ECO:0000313" key="3">
    <source>
        <dbReference type="Proteomes" id="UP000712600"/>
    </source>
</evidence>
<dbReference type="AlphaFoldDB" id="A0A8S9QDE2"/>
<reference evidence="2" key="1">
    <citation type="submission" date="2019-12" db="EMBL/GenBank/DDBJ databases">
        <title>Genome sequencing and annotation of Brassica cretica.</title>
        <authorList>
            <person name="Studholme D.J."/>
            <person name="Sarris P."/>
        </authorList>
    </citation>
    <scope>NUCLEOTIDE SEQUENCE</scope>
    <source>
        <strain evidence="2">PFS-109/04</strain>
        <tissue evidence="2">Leaf</tissue>
    </source>
</reference>
<comment type="caution">
    <text evidence="2">The sequence shown here is derived from an EMBL/GenBank/DDBJ whole genome shotgun (WGS) entry which is preliminary data.</text>
</comment>
<dbReference type="EMBL" id="QGKX02001290">
    <property type="protein sequence ID" value="KAF3536608.1"/>
    <property type="molecule type" value="Genomic_DNA"/>
</dbReference>
<evidence type="ECO:0000313" key="2">
    <source>
        <dbReference type="EMBL" id="KAF3536608.1"/>
    </source>
</evidence>
<feature type="region of interest" description="Disordered" evidence="1">
    <location>
        <begin position="123"/>
        <end position="188"/>
    </location>
</feature>
<dbReference type="Proteomes" id="UP000712600">
    <property type="component" value="Unassembled WGS sequence"/>
</dbReference>
<proteinExistence type="predicted"/>
<accession>A0A8S9QDE2</accession>